<dbReference type="KEGG" id="dol:Dole_0493"/>
<name>A8ZTN9_DESOH</name>
<evidence type="ECO:0000313" key="1">
    <source>
        <dbReference type="EMBL" id="ABW66303.1"/>
    </source>
</evidence>
<keyword evidence="2" id="KW-1185">Reference proteome</keyword>
<dbReference type="eggNOG" id="COG3233">
    <property type="taxonomic scope" value="Bacteria"/>
</dbReference>
<dbReference type="Gene3D" id="3.40.50.2000">
    <property type="entry name" value="Glycogen Phosphorylase B"/>
    <property type="match status" value="1"/>
</dbReference>
<proteinExistence type="predicted"/>
<evidence type="ECO:0008006" key="3">
    <source>
        <dbReference type="Google" id="ProtNLM"/>
    </source>
</evidence>
<gene>
    <name evidence="1" type="ordered locus">Dole_0493</name>
</gene>
<evidence type="ECO:0000313" key="2">
    <source>
        <dbReference type="Proteomes" id="UP000008561"/>
    </source>
</evidence>
<dbReference type="EMBL" id="CP000859">
    <property type="protein sequence ID" value="ABW66303.1"/>
    <property type="molecule type" value="Genomic_DNA"/>
</dbReference>
<dbReference type="SUPFAM" id="SSF53756">
    <property type="entry name" value="UDP-Glycosyltransferase/glycogen phosphorylase"/>
    <property type="match status" value="1"/>
</dbReference>
<dbReference type="CAZy" id="GT4">
    <property type="family name" value="Glycosyltransferase Family 4"/>
</dbReference>
<dbReference type="Proteomes" id="UP000008561">
    <property type="component" value="Chromosome"/>
</dbReference>
<dbReference type="OrthoDB" id="9764674at2"/>
<dbReference type="HOGENOM" id="CLU_586268_0_0_7"/>
<accession>A8ZTN9</accession>
<protein>
    <recommendedName>
        <fullName evidence="3">Glycosyltransferase subfamily 4-like N-terminal domain-containing protein</fullName>
    </recommendedName>
</protein>
<organism evidence="1 2">
    <name type="scientific">Desulfosudis oleivorans (strain DSM 6200 / JCM 39069 / Hxd3)</name>
    <name type="common">Desulfococcus oleovorans</name>
    <dbReference type="NCBI Taxonomy" id="96561"/>
    <lineage>
        <taxon>Bacteria</taxon>
        <taxon>Pseudomonadati</taxon>
        <taxon>Thermodesulfobacteriota</taxon>
        <taxon>Desulfobacteria</taxon>
        <taxon>Desulfobacterales</taxon>
        <taxon>Desulfosudaceae</taxon>
        <taxon>Desulfosudis</taxon>
    </lineage>
</organism>
<dbReference type="STRING" id="96561.Dole_0493"/>
<dbReference type="AlphaFoldDB" id="A8ZTN9"/>
<sequence length="466" mass="50582">MKIAVLHYHLKPGGVTTVIDRQVAALKNDLDFLVISGQAPDRPLAVKTEVVADIGYDRPDTPACTDPAAGADRILAAIRRHWPNGCDLIHVHNPLLAKNRHFLRILAALEERGARLLLHVHDFAEDGRPGAWFADDPYPKKSHFCVINSRDKSILIQAGADAAGVHLTPNMVTPLPAAPAPAFVENMALYPVRALRRKNIGEALLLSLFFPGRETVAITLGPNSPSDIAPYNQWKTFARDNGLKVRFEASVGQDFAGLVAGSAFIITTSITEGFGFSFLEPWTAGKTLWGRKLPDICADFEGAGLDLGHLYAAVNIPVEWIGKAVLAEKIKQAVKKSCLAFGLAPATRLDHFTTLADAAFIDFGRLDEAMQQQVLARLMASNAAKETVSAVNPWLNSMGTRVDESHIEQNRNAVQAGFNSAVCAGRLLSAYRAAMSVEVAHNIDKAALVDRFFCPETFSLLKWGAP</sequence>
<reference evidence="1 2" key="1">
    <citation type="submission" date="2007-10" db="EMBL/GenBank/DDBJ databases">
        <title>Complete sequence of Desulfococcus oleovorans Hxd3.</title>
        <authorList>
            <consortium name="US DOE Joint Genome Institute"/>
            <person name="Copeland A."/>
            <person name="Lucas S."/>
            <person name="Lapidus A."/>
            <person name="Barry K."/>
            <person name="Glavina del Rio T."/>
            <person name="Dalin E."/>
            <person name="Tice H."/>
            <person name="Pitluck S."/>
            <person name="Kiss H."/>
            <person name="Brettin T."/>
            <person name="Bruce D."/>
            <person name="Detter J.C."/>
            <person name="Han C."/>
            <person name="Schmutz J."/>
            <person name="Larimer F."/>
            <person name="Land M."/>
            <person name="Hauser L."/>
            <person name="Kyrpides N."/>
            <person name="Kim E."/>
            <person name="Wawrik B."/>
            <person name="Richardson P."/>
        </authorList>
    </citation>
    <scope>NUCLEOTIDE SEQUENCE [LARGE SCALE GENOMIC DNA]</scope>
    <source>
        <strain evidence="2">DSM 6200 / JCM 39069 / Hxd3</strain>
    </source>
</reference>
<dbReference type="RefSeq" id="WP_012173922.1">
    <property type="nucleotide sequence ID" value="NC_009943.1"/>
</dbReference>